<evidence type="ECO:0000313" key="5">
    <source>
        <dbReference type="Proteomes" id="UP000238634"/>
    </source>
</evidence>
<comment type="caution">
    <text evidence="4">The sequence shown here is derived from an EMBL/GenBank/DDBJ whole genome shotgun (WGS) entry which is preliminary data.</text>
</comment>
<evidence type="ECO:0000313" key="4">
    <source>
        <dbReference type="EMBL" id="PSB14473.1"/>
    </source>
</evidence>
<dbReference type="InterPro" id="IPR007111">
    <property type="entry name" value="NACHT_NTPase"/>
</dbReference>
<dbReference type="SUPFAM" id="SSF48371">
    <property type="entry name" value="ARM repeat"/>
    <property type="match status" value="1"/>
</dbReference>
<evidence type="ECO:0000256" key="2">
    <source>
        <dbReference type="ARBA" id="ARBA00022738"/>
    </source>
</evidence>
<keyword evidence="2" id="KW-0605">Phycobilisome</keyword>
<dbReference type="SUPFAM" id="SSF52540">
    <property type="entry name" value="P-loop containing nucleoside triphosphate hydrolases"/>
    <property type="match status" value="1"/>
</dbReference>
<protein>
    <submittedName>
        <fullName evidence="4">NACHT domain-containing protein</fullName>
    </submittedName>
</protein>
<dbReference type="Gene3D" id="3.40.50.300">
    <property type="entry name" value="P-loop containing nucleotide triphosphate hydrolases"/>
    <property type="match status" value="1"/>
</dbReference>
<reference evidence="4 5" key="1">
    <citation type="submission" date="2018-02" db="EMBL/GenBank/DDBJ databases">
        <authorList>
            <person name="Cohen D.B."/>
            <person name="Kent A.D."/>
        </authorList>
    </citation>
    <scope>NUCLEOTIDE SEQUENCE [LARGE SCALE GENOMIC DNA]</scope>
    <source>
        <strain evidence="4 5">ULC007</strain>
    </source>
</reference>
<dbReference type="STRING" id="1920490.GCA_001895925_03616"/>
<gene>
    <name evidence="4" type="ORF">C7B65_26375</name>
</gene>
<dbReference type="Gene3D" id="1.25.10.10">
    <property type="entry name" value="Leucine-rich Repeat Variant"/>
    <property type="match status" value="1"/>
</dbReference>
<keyword evidence="1" id="KW-0042">Antenna complex</keyword>
<dbReference type="Proteomes" id="UP000238634">
    <property type="component" value="Unassembled WGS sequence"/>
</dbReference>
<evidence type="ECO:0000259" key="3">
    <source>
        <dbReference type="Pfam" id="PF05729"/>
    </source>
</evidence>
<name>A0A2T1D1U5_9CYAN</name>
<dbReference type="Pfam" id="PF05729">
    <property type="entry name" value="NACHT"/>
    <property type="match status" value="1"/>
</dbReference>
<dbReference type="GO" id="GO:0030089">
    <property type="term" value="C:phycobilisome"/>
    <property type="evidence" value="ECO:0007669"/>
    <property type="project" value="UniProtKB-KW"/>
</dbReference>
<dbReference type="AlphaFoldDB" id="A0A2T1D1U5"/>
<organism evidence="4 5">
    <name type="scientific">Phormidesmis priestleyi ULC007</name>
    <dbReference type="NCBI Taxonomy" id="1920490"/>
    <lineage>
        <taxon>Bacteria</taxon>
        <taxon>Bacillati</taxon>
        <taxon>Cyanobacteriota</taxon>
        <taxon>Cyanophyceae</taxon>
        <taxon>Leptolyngbyales</taxon>
        <taxon>Leptolyngbyaceae</taxon>
        <taxon>Phormidesmis</taxon>
    </lineage>
</organism>
<keyword evidence="5" id="KW-1185">Reference proteome</keyword>
<reference evidence="4 5" key="2">
    <citation type="submission" date="2018-03" db="EMBL/GenBank/DDBJ databases">
        <title>The ancient ancestry and fast evolution of plastids.</title>
        <authorList>
            <person name="Moore K.R."/>
            <person name="Magnabosco C."/>
            <person name="Momper L."/>
            <person name="Gold D.A."/>
            <person name="Bosak T."/>
            <person name="Fournier G.P."/>
        </authorList>
    </citation>
    <scope>NUCLEOTIDE SEQUENCE [LARGE SCALE GENOMIC DNA]</scope>
    <source>
        <strain evidence="4 5">ULC007</strain>
    </source>
</reference>
<dbReference type="RefSeq" id="WP_073075313.1">
    <property type="nucleotide sequence ID" value="NZ_MPPI01000077.1"/>
</dbReference>
<feature type="domain" description="NACHT" evidence="3">
    <location>
        <begin position="80"/>
        <end position="218"/>
    </location>
</feature>
<dbReference type="InterPro" id="IPR011989">
    <property type="entry name" value="ARM-like"/>
</dbReference>
<dbReference type="InterPro" id="IPR027417">
    <property type="entry name" value="P-loop_NTPase"/>
</dbReference>
<dbReference type="Pfam" id="PF13646">
    <property type="entry name" value="HEAT_2"/>
    <property type="match status" value="1"/>
</dbReference>
<evidence type="ECO:0000256" key="1">
    <source>
        <dbReference type="ARBA" id="ARBA00022549"/>
    </source>
</evidence>
<dbReference type="InterPro" id="IPR016024">
    <property type="entry name" value="ARM-type_fold"/>
</dbReference>
<proteinExistence type="predicted"/>
<dbReference type="OrthoDB" id="462757at2"/>
<sequence>MIPDFQPYLESIRAAYAKWWQLYTLTDAQGKQRQSKDVSPFFDFGLTVQTVKREEREEREAEKVERFPVLEGIRKYADQQVLLVGQPGSGKSRALARLMLEEATKPQAKIPVLVELRYWQRSIEELIRSSFARHELRVESLELVLARSLLLFDGVNELPSEEARSQLSTFRRNHPKLPMIFTTRDLSLGGDLGIEQKLEMQPLTEAQMQAFVRSYVPEQAEEMLRQLKDRLREFGQTPLLLWMLCSLFQQTGQIPKNLGMVFREFTQGYERYLKEDARIESDRTWWKPVLQQLAWVMMQGEKPTEFRVAISKEEAVRAIAQFLNEKVPFAEDFARKCLRDLQKHHLIQAGTNSEELEFRHQLIQEHYAAEALLEQLPKLEPKTLQRDFLNFLKWTEPVALMLACLDEELAEKIVELALEVDSRLGARLAGEVKSELQKITVSKIDILEVPKWLKIKLLGETRSSLVISTLLQEPKDETGTISNKVACALKLIDQAITSPECAEAIALYIEIHESDYSMEPLKLPDEDATDWQTTEELVNLFANRPIPVLLKVLENDNEQVRWIAAITLGKLNAVEAVPELLKSLKNLSRNARQMTFEVLEQFESQILPALLEVLEDESRYLQQQSALKPGKQILCALPWSNVRRIIMGSVFIYVRV</sequence>
<accession>A0A2T1D1U5</accession>
<dbReference type="EMBL" id="PVWG01000088">
    <property type="protein sequence ID" value="PSB14473.1"/>
    <property type="molecule type" value="Genomic_DNA"/>
</dbReference>